<keyword evidence="8" id="KW-1185">Reference proteome</keyword>
<evidence type="ECO:0000313" key="8">
    <source>
        <dbReference type="Proteomes" id="UP000187455"/>
    </source>
</evidence>
<dbReference type="InterPro" id="IPR029063">
    <property type="entry name" value="SAM-dependent_MTases_sf"/>
</dbReference>
<dbReference type="GO" id="GO:0005759">
    <property type="term" value="C:mitochondrial matrix"/>
    <property type="evidence" value="ECO:0007669"/>
    <property type="project" value="TreeGrafter"/>
</dbReference>
<reference evidence="7 8" key="1">
    <citation type="journal article" date="2016" name="Mol. Biol. Evol.">
        <title>Genome-Wide Survey of Gut Fungi (Harpellales) Reveals the First Horizontally Transferred Ubiquitin Gene from a Mosquito Host.</title>
        <authorList>
            <person name="Wang Y."/>
            <person name="White M.M."/>
            <person name="Kvist S."/>
            <person name="Moncalvo J.M."/>
        </authorList>
    </citation>
    <scope>NUCLEOTIDE SEQUENCE [LARGE SCALE GENOMIC DNA]</scope>
    <source>
        <strain evidence="7 8">ALG-7-W6</strain>
    </source>
</reference>
<keyword evidence="5" id="KW-0819">tRNA processing</keyword>
<dbReference type="Pfam" id="PF02475">
    <property type="entry name" value="TRM5-TYW2_MTfase"/>
    <property type="match status" value="1"/>
</dbReference>
<proteinExistence type="predicted"/>
<evidence type="ECO:0000256" key="5">
    <source>
        <dbReference type="ARBA" id="ARBA00022694"/>
    </source>
</evidence>
<dbReference type="CDD" id="cd02440">
    <property type="entry name" value="AdoMet_MTases"/>
    <property type="match status" value="1"/>
</dbReference>
<evidence type="ECO:0000259" key="6">
    <source>
        <dbReference type="PROSITE" id="PS51684"/>
    </source>
</evidence>
<organism evidence="7 8">
    <name type="scientific">Smittium mucronatum</name>
    <dbReference type="NCBI Taxonomy" id="133383"/>
    <lineage>
        <taxon>Eukaryota</taxon>
        <taxon>Fungi</taxon>
        <taxon>Fungi incertae sedis</taxon>
        <taxon>Zoopagomycota</taxon>
        <taxon>Kickxellomycotina</taxon>
        <taxon>Harpellomycetes</taxon>
        <taxon>Harpellales</taxon>
        <taxon>Legeriomycetaceae</taxon>
        <taxon>Smittium</taxon>
    </lineage>
</organism>
<keyword evidence="3 7" id="KW-0808">Transferase</keyword>
<comment type="caution">
    <text evidence="7">The sequence shown here is derived from an EMBL/GenBank/DDBJ whole genome shotgun (WGS) entry which is preliminary data.</text>
</comment>
<sequence length="295" mass="33359">MEVLAGENNLVATVRESNCIFKFDFSKVYWNSRLQNEHDRIVNTFKKGQFICDVMAGVGPFSIPAAKNKQCIVYANDLNPMSYSALVENIKLNKVGKLVIPFNIDGRRFVKSSFRNLVLKAPNPRSDSKYQLFDHVVMNLPATALEFLDSFVGVFHKSSLFSVPSEQSSDSESNKLHHNLKTIPSTTNQSTFLSEENYQDFIDFLKTSNMPLIHVHCFSKSEDATSDIINRAAHSLCLTDPTEILDLKESSSVTWVRKVAPNKDMYCLTFRLLKSVALMDPLNTQLSQHLNIIIL</sequence>
<dbReference type="PROSITE" id="PS51684">
    <property type="entry name" value="SAM_MT_TRM5_TYW2"/>
    <property type="match status" value="1"/>
</dbReference>
<keyword evidence="1" id="KW-0963">Cytoplasm</keyword>
<dbReference type="GO" id="GO:0070901">
    <property type="term" value="P:mitochondrial tRNA methylation"/>
    <property type="evidence" value="ECO:0007669"/>
    <property type="project" value="TreeGrafter"/>
</dbReference>
<dbReference type="InterPro" id="IPR030382">
    <property type="entry name" value="MeTrfase_TRM5/TYW2"/>
</dbReference>
<dbReference type="GO" id="GO:0008175">
    <property type="term" value="F:tRNA methyltransferase activity"/>
    <property type="evidence" value="ECO:0007669"/>
    <property type="project" value="TreeGrafter"/>
</dbReference>
<protein>
    <submittedName>
        <fullName evidence="7">tRNA (Guanine(37)-N1)-methyltransferase</fullName>
    </submittedName>
</protein>
<dbReference type="STRING" id="133383.A0A1R0H8T0"/>
<accession>A0A1R0H8T0</accession>
<evidence type="ECO:0000256" key="3">
    <source>
        <dbReference type="ARBA" id="ARBA00022679"/>
    </source>
</evidence>
<dbReference type="PANTHER" id="PTHR23245:SF36">
    <property type="entry name" value="TRNA (GUANINE(37)-N1)-METHYLTRANSFERASE"/>
    <property type="match status" value="1"/>
</dbReference>
<dbReference type="PANTHER" id="PTHR23245">
    <property type="entry name" value="TRNA METHYLTRANSFERASE"/>
    <property type="match status" value="1"/>
</dbReference>
<evidence type="ECO:0000256" key="1">
    <source>
        <dbReference type="ARBA" id="ARBA00022490"/>
    </source>
</evidence>
<evidence type="ECO:0000256" key="4">
    <source>
        <dbReference type="ARBA" id="ARBA00022691"/>
    </source>
</evidence>
<dbReference type="Gene3D" id="3.40.50.150">
    <property type="entry name" value="Vaccinia Virus protein VP39"/>
    <property type="match status" value="1"/>
</dbReference>
<dbReference type="AlphaFoldDB" id="A0A1R0H8T0"/>
<dbReference type="Proteomes" id="UP000187455">
    <property type="component" value="Unassembled WGS sequence"/>
</dbReference>
<gene>
    <name evidence="7" type="ORF">AYI68_g219</name>
</gene>
<dbReference type="OrthoDB" id="408788at2759"/>
<dbReference type="EMBL" id="LSSL01000066">
    <property type="protein sequence ID" value="OLY85590.1"/>
    <property type="molecule type" value="Genomic_DNA"/>
</dbReference>
<keyword evidence="2 7" id="KW-0489">Methyltransferase</keyword>
<dbReference type="GO" id="GO:0002939">
    <property type="term" value="P:tRNA N1-guanine methylation"/>
    <property type="evidence" value="ECO:0007669"/>
    <property type="project" value="TreeGrafter"/>
</dbReference>
<name>A0A1R0H8T0_9FUNG</name>
<feature type="domain" description="SAM-dependent methyltransferase TRM5/TYW2-type" evidence="6">
    <location>
        <begin position="1"/>
        <end position="274"/>
    </location>
</feature>
<evidence type="ECO:0000313" key="7">
    <source>
        <dbReference type="EMBL" id="OLY85590.1"/>
    </source>
</evidence>
<keyword evidence="4" id="KW-0949">S-adenosyl-L-methionine</keyword>
<dbReference type="InterPro" id="IPR056743">
    <property type="entry name" value="TRM5-TYW2-like_MTfase"/>
</dbReference>
<evidence type="ECO:0000256" key="2">
    <source>
        <dbReference type="ARBA" id="ARBA00022603"/>
    </source>
</evidence>
<dbReference type="SUPFAM" id="SSF53335">
    <property type="entry name" value="S-adenosyl-L-methionine-dependent methyltransferases"/>
    <property type="match status" value="1"/>
</dbReference>